<dbReference type="PANTHER" id="PTHR22870:SF408">
    <property type="entry name" value="OS09G0560450 PROTEIN"/>
    <property type="match status" value="1"/>
</dbReference>
<organism evidence="3 4">
    <name type="scientific">Bombiscardovia apis</name>
    <dbReference type="NCBI Taxonomy" id="2932182"/>
    <lineage>
        <taxon>Bacteria</taxon>
        <taxon>Bacillati</taxon>
        <taxon>Actinomycetota</taxon>
        <taxon>Actinomycetes</taxon>
        <taxon>Bifidobacteriales</taxon>
        <taxon>Bifidobacteriaceae</taxon>
        <taxon>Bombiscardovia</taxon>
    </lineage>
</organism>
<dbReference type="Gene3D" id="2.60.40.4270">
    <property type="entry name" value="Listeria-Bacteroides repeat domain"/>
    <property type="match status" value="1"/>
</dbReference>
<feature type="domain" description="RCC1-like" evidence="2">
    <location>
        <begin position="101"/>
        <end position="380"/>
    </location>
</feature>
<dbReference type="PROSITE" id="PS50012">
    <property type="entry name" value="RCC1_3"/>
    <property type="match status" value="6"/>
</dbReference>
<dbReference type="Pfam" id="PF00415">
    <property type="entry name" value="RCC1"/>
    <property type="match status" value="1"/>
</dbReference>
<dbReference type="EMBL" id="AP026800">
    <property type="protein sequence ID" value="BDR54308.1"/>
    <property type="molecule type" value="Genomic_DNA"/>
</dbReference>
<dbReference type="PRINTS" id="PR00633">
    <property type="entry name" value="RCCNDNSATION"/>
</dbReference>
<dbReference type="Pfam" id="PF25390">
    <property type="entry name" value="WD40_RLD"/>
    <property type="match status" value="1"/>
</dbReference>
<evidence type="ECO:0000256" key="1">
    <source>
        <dbReference type="ARBA" id="ARBA00022737"/>
    </source>
</evidence>
<dbReference type="InterPro" id="IPR000408">
    <property type="entry name" value="Reg_chr_condens"/>
</dbReference>
<evidence type="ECO:0000313" key="4">
    <source>
        <dbReference type="Proteomes" id="UP001321748"/>
    </source>
</evidence>
<sequence>MPPGNITFTQVSAGHNFSLAISTQGNIYAWGRNDHGQLGNGTVGGSASRPTLVKTPDGVTFTQVSAGERHALALASNHRLYAWGDNFYGQTGSSTNVGTTTPITEPTPVRAGDMFDNITQISAGGSHSLAVSMKQEVLAWGSNERGELGYDQATGDSQPHPDPLIVKTITYNPKITQVSAGGEFGRGYSLAIDSSGAVYAWGDNQFGQLGDGSLQSPTRPKQIYYLPHNITQVSAGYGHSLALTSDNYVYAWGSNINGELGPIINVGTDPTARPHPLAANAIPGTITQICAGSSRSIALNDAHQAYTWGNNNSSPSSTPTLVPAGAQPSSFSQVSIGRAHYLGLGTDQKVYGWGSNAFGQLGNTAASPVLTQVTPIAVTDPQLAITSVTFGSTPITNYQADAATGVWSFDVPQHPIGSVNVVITWTKNDIVQTPITIVYTYKNSFTVRFNLAGAPGTTPAAQTIPNGGNLVWPNPNPTWTGHQFTGWFTADGTP</sequence>
<dbReference type="PROSITE" id="PS00626">
    <property type="entry name" value="RCC1_2"/>
    <property type="match status" value="3"/>
</dbReference>
<dbReference type="Gene3D" id="2.130.10.30">
    <property type="entry name" value="Regulator of chromosome condensation 1/beta-lactamase-inhibitor protein II"/>
    <property type="match status" value="2"/>
</dbReference>
<proteinExistence type="predicted"/>
<dbReference type="SUPFAM" id="SSF50985">
    <property type="entry name" value="RCC1/BLIP-II"/>
    <property type="match status" value="1"/>
</dbReference>
<keyword evidence="4" id="KW-1185">Reference proteome</keyword>
<evidence type="ECO:0000313" key="3">
    <source>
        <dbReference type="EMBL" id="BDR54308.1"/>
    </source>
</evidence>
<reference evidence="3 4" key="1">
    <citation type="journal article" date="2023" name="Microbiol. Spectr.">
        <title>Symbiosis of Carpenter Bees with Uncharacterized Lactic Acid Bacteria Showing NAD Auxotrophy.</title>
        <authorList>
            <person name="Kawasaki S."/>
            <person name="Ozawa K."/>
            <person name="Mori T."/>
            <person name="Yamamoto A."/>
            <person name="Ito M."/>
            <person name="Ohkuma M."/>
            <person name="Sakamoto M."/>
            <person name="Matsutani M."/>
        </authorList>
    </citation>
    <scope>NUCLEOTIDE SEQUENCE [LARGE SCALE GENOMIC DNA]</scope>
    <source>
        <strain evidence="3 4">KimH</strain>
    </source>
</reference>
<keyword evidence="1" id="KW-0677">Repeat</keyword>
<gene>
    <name evidence="3" type="ORF">KIMH_04190</name>
</gene>
<dbReference type="InterPro" id="IPR009091">
    <property type="entry name" value="RCC1/BLIP-II"/>
</dbReference>
<dbReference type="RefSeq" id="WP_317643317.1">
    <property type="nucleotide sequence ID" value="NZ_AP026800.1"/>
</dbReference>
<accession>A0ABM8BBK4</accession>
<protein>
    <recommendedName>
        <fullName evidence="2">RCC1-like domain-containing protein</fullName>
    </recommendedName>
</protein>
<name>A0ABM8BBK4_9BIFI</name>
<dbReference type="PANTHER" id="PTHR22870">
    <property type="entry name" value="REGULATOR OF CHROMOSOME CONDENSATION"/>
    <property type="match status" value="1"/>
</dbReference>
<dbReference type="Proteomes" id="UP001321748">
    <property type="component" value="Chromosome"/>
</dbReference>
<dbReference type="InterPro" id="IPR042229">
    <property type="entry name" value="Listeria/Bacterioides_rpt_sf"/>
</dbReference>
<dbReference type="InterPro" id="IPR058923">
    <property type="entry name" value="RCC1-like_dom"/>
</dbReference>
<evidence type="ECO:0000259" key="2">
    <source>
        <dbReference type="Pfam" id="PF25390"/>
    </source>
</evidence>
<dbReference type="InterPro" id="IPR051210">
    <property type="entry name" value="Ub_ligase/GEF_domain"/>
</dbReference>